<dbReference type="Proteomes" id="UP000319432">
    <property type="component" value="Chromosome"/>
</dbReference>
<accession>A0A518V5J3</accession>
<dbReference type="Gene3D" id="1.25.10.10">
    <property type="entry name" value="Leucine-rich Repeat Variant"/>
    <property type="match status" value="2"/>
</dbReference>
<name>A0A518V5J3_BRELA</name>
<dbReference type="AlphaFoldDB" id="A0A518V5J3"/>
<sequence length="542" mass="63261">MKGLSRDEERLLHELYKPTSNFALLDKSNDMEQEIFSYLAKSGSMVTLLHLLPLAVARKESAIETIHIIMKRHSYRKMISLDQHVRRINLYNYSPIFKPWYELQPTDVTSVLLESEQSVTFIGVCTFHSNGYVREAAVKKLGSQFSGLEIPFLLLRLNDFIPTIRFLAFKALKQRIQTKFARNFLLSISLVKHLEIYYNREKFTDLVEEIYRLLKMDDCRTELVSGFHSYDLDVRRFCFLMACNLPDMNHNDICSQAFAQKDMFIRLYTLQQVSTNLSKNELMNWLKCARTDVSPPVRQCALKMIVDIFPEQAPEELIKALLDRNKTIRETARYYLREKPIDYAAYYREKLSHSEQQVIQVAITGLGETGSKTDASWILAFINHEKARISSAAVKALSNLDADNYEEVFITSLQADKRGVSREARQALSQLVTVSHAERLWDIYQEDDRIHVQKNILNLFKLVGKRDSIFYLLRACIVSKEEVRVQAERYVITWIRGYGTIFYISLSKEKWNVLQLLLQQVNNYLSQNTVDEMTNLIERNKY</sequence>
<dbReference type="InterPro" id="IPR011989">
    <property type="entry name" value="ARM-like"/>
</dbReference>
<gene>
    <name evidence="1" type="ORF">EEL30_07720</name>
</gene>
<keyword evidence="2" id="KW-1185">Reference proteome</keyword>
<dbReference type="EMBL" id="CP033464">
    <property type="protein sequence ID" value="QDX92253.1"/>
    <property type="molecule type" value="Genomic_DNA"/>
</dbReference>
<evidence type="ECO:0000313" key="1">
    <source>
        <dbReference type="EMBL" id="QDX92253.1"/>
    </source>
</evidence>
<evidence type="ECO:0000313" key="2">
    <source>
        <dbReference type="Proteomes" id="UP000319432"/>
    </source>
</evidence>
<protein>
    <submittedName>
        <fullName evidence="1">HEAT repeat domain-containing protein</fullName>
    </submittedName>
</protein>
<dbReference type="SUPFAM" id="SSF48371">
    <property type="entry name" value="ARM repeat"/>
    <property type="match status" value="1"/>
</dbReference>
<dbReference type="InterPro" id="IPR016024">
    <property type="entry name" value="ARM-type_fold"/>
</dbReference>
<organism evidence="1 2">
    <name type="scientific">Brevibacillus laterosporus</name>
    <name type="common">Bacillus laterosporus</name>
    <dbReference type="NCBI Taxonomy" id="1465"/>
    <lineage>
        <taxon>Bacteria</taxon>
        <taxon>Bacillati</taxon>
        <taxon>Bacillota</taxon>
        <taxon>Bacilli</taxon>
        <taxon>Bacillales</taxon>
        <taxon>Paenibacillaceae</taxon>
        <taxon>Brevibacillus</taxon>
    </lineage>
</organism>
<dbReference type="OrthoDB" id="9776303at2"/>
<proteinExistence type="predicted"/>
<reference evidence="1 2" key="1">
    <citation type="submission" date="2018-11" db="EMBL/GenBank/DDBJ databases">
        <title>Phylogenetic determinants of toxin gene distribution in genomes of Brevibacillus laterosporus.</title>
        <authorList>
            <person name="Glare T.R."/>
            <person name="Durrant A."/>
            <person name="Berry C."/>
            <person name="Palma L."/>
            <person name="Ormskirk M."/>
            <person name="Cox M.O."/>
        </authorList>
    </citation>
    <scope>NUCLEOTIDE SEQUENCE [LARGE SCALE GENOMIC DNA]</scope>
    <source>
        <strain evidence="1 2">1821L</strain>
    </source>
</reference>